<feature type="compositionally biased region" description="Basic and acidic residues" evidence="1">
    <location>
        <begin position="1"/>
        <end position="11"/>
    </location>
</feature>
<organism evidence="2 3">
    <name type="scientific">Dryococelus australis</name>
    <dbReference type="NCBI Taxonomy" id="614101"/>
    <lineage>
        <taxon>Eukaryota</taxon>
        <taxon>Metazoa</taxon>
        <taxon>Ecdysozoa</taxon>
        <taxon>Arthropoda</taxon>
        <taxon>Hexapoda</taxon>
        <taxon>Insecta</taxon>
        <taxon>Pterygota</taxon>
        <taxon>Neoptera</taxon>
        <taxon>Polyneoptera</taxon>
        <taxon>Phasmatodea</taxon>
        <taxon>Verophasmatodea</taxon>
        <taxon>Anareolatae</taxon>
        <taxon>Phasmatidae</taxon>
        <taxon>Eurycanthinae</taxon>
        <taxon>Dryococelus</taxon>
    </lineage>
</organism>
<dbReference type="PANTHER" id="PTHR47326">
    <property type="entry name" value="TRANSPOSABLE ELEMENT TC3 TRANSPOSASE-LIKE PROTEIN"/>
    <property type="match status" value="1"/>
</dbReference>
<evidence type="ECO:0000313" key="2">
    <source>
        <dbReference type="EMBL" id="KAJ8888793.1"/>
    </source>
</evidence>
<evidence type="ECO:0000256" key="1">
    <source>
        <dbReference type="SAM" id="MobiDB-lite"/>
    </source>
</evidence>
<feature type="region of interest" description="Disordered" evidence="1">
    <location>
        <begin position="1"/>
        <end position="33"/>
    </location>
</feature>
<dbReference type="PANTHER" id="PTHR47326:SF1">
    <property type="entry name" value="HTH PSQ-TYPE DOMAIN-CONTAINING PROTEIN"/>
    <property type="match status" value="1"/>
</dbReference>
<sequence>MKGWGKREIPRESPPANGIVRHDSHWQKSGGPARDRTRFAFIAGKQTNRSPTVAPLCFTLYKTRNLWLPDSAEVTWSTEVTKEQWIQPVEETGSGRCEIPGKTCRPVALSGTVSTCKNPGVTPLGIEPVCNERVRSPNFHHSVMWAQESVELPRCVKALEQYVHYRPESLVGKTSRRCPAAFGGMLLSGTRLVVFITTNRQISNIFAGVRLQESICRSFSAGVIRKESVAGVSRQETVGKFQTAGASLQELACRSLSARVCLLSTTGERRAGRFWLTLALIGIGIRNFAVSPFSTLAAHLFNLGEGEDKEEVTDRKYSDPLRLSPHDVIGQEVTGPRSKVKVADIQHGRQDGHQPTGMIENEHLRCSTSDGRSGILAAWLLTVIGVFAGKGLKKRGGGVVVRRISATFIAMWRGSCKCLQFTAWSSADLGQAISAGLVAVKVFHCPRDYNDGPASMARKAVRGIVFNILRRCGYRPASDPASRPGKPCCLQKEDGHPCYFHYGAYPDKWICQAGLIEWLVRSPDLTSTDYFLWGRVKRTVYHTAFTILEKLTGSILTDKGEPFSEGGTSRGIALSPPSGNTVTASVVESGVDSRTVNEARMSEYLCRHGIAVDKELTGEKSASYTYQTTFHHQIRCCSSVEAIYRLFMGGKLQVNLLRHRCAHGLPSSFHPSSAVTEPGGEDTTALSPPLKPRSWNVSPTYTNAVQHYMDDIM</sequence>
<comment type="caution">
    <text evidence="2">The sequence shown here is derived from an EMBL/GenBank/DDBJ whole genome shotgun (WGS) entry which is preliminary data.</text>
</comment>
<dbReference type="Gene3D" id="3.30.420.10">
    <property type="entry name" value="Ribonuclease H-like superfamily/Ribonuclease H"/>
    <property type="match status" value="1"/>
</dbReference>
<reference evidence="2 3" key="1">
    <citation type="submission" date="2023-02" db="EMBL/GenBank/DDBJ databases">
        <title>LHISI_Scaffold_Assembly.</title>
        <authorList>
            <person name="Stuart O.P."/>
            <person name="Cleave R."/>
            <person name="Magrath M.J.L."/>
            <person name="Mikheyev A.S."/>
        </authorList>
    </citation>
    <scope>NUCLEOTIDE SEQUENCE [LARGE SCALE GENOMIC DNA]</scope>
    <source>
        <strain evidence="2">Daus_M_001</strain>
        <tissue evidence="2">Leg muscle</tissue>
    </source>
</reference>
<feature type="region of interest" description="Disordered" evidence="1">
    <location>
        <begin position="669"/>
        <end position="692"/>
    </location>
</feature>
<gene>
    <name evidence="2" type="ORF">PR048_008285</name>
</gene>
<dbReference type="InterPro" id="IPR036397">
    <property type="entry name" value="RNaseH_sf"/>
</dbReference>
<dbReference type="EMBL" id="JARBHB010000003">
    <property type="protein sequence ID" value="KAJ8888793.1"/>
    <property type="molecule type" value="Genomic_DNA"/>
</dbReference>
<name>A0ABQ9HWN8_9NEOP</name>
<keyword evidence="3" id="KW-1185">Reference proteome</keyword>
<evidence type="ECO:0000313" key="3">
    <source>
        <dbReference type="Proteomes" id="UP001159363"/>
    </source>
</evidence>
<protein>
    <submittedName>
        <fullName evidence="2">Uncharacterized protein</fullName>
    </submittedName>
</protein>
<dbReference type="Proteomes" id="UP001159363">
    <property type="component" value="Chromosome 3"/>
</dbReference>
<accession>A0ABQ9HWN8</accession>
<proteinExistence type="predicted"/>